<name>A0A8H6XA06_9AGAR</name>
<keyword evidence="2" id="KW-1185">Reference proteome</keyword>
<proteinExistence type="predicted"/>
<dbReference type="OrthoDB" id="3222453at2759"/>
<evidence type="ECO:0000313" key="2">
    <source>
        <dbReference type="Proteomes" id="UP000620124"/>
    </source>
</evidence>
<accession>A0A8H6XA06</accession>
<evidence type="ECO:0000313" key="1">
    <source>
        <dbReference type="EMBL" id="KAF7336816.1"/>
    </source>
</evidence>
<dbReference type="AlphaFoldDB" id="A0A8H6XA06"/>
<comment type="caution">
    <text evidence="1">The sequence shown here is derived from an EMBL/GenBank/DDBJ whole genome shotgun (WGS) entry which is preliminary data.</text>
</comment>
<organism evidence="1 2">
    <name type="scientific">Mycena venus</name>
    <dbReference type="NCBI Taxonomy" id="2733690"/>
    <lineage>
        <taxon>Eukaryota</taxon>
        <taxon>Fungi</taxon>
        <taxon>Dikarya</taxon>
        <taxon>Basidiomycota</taxon>
        <taxon>Agaricomycotina</taxon>
        <taxon>Agaricomycetes</taxon>
        <taxon>Agaricomycetidae</taxon>
        <taxon>Agaricales</taxon>
        <taxon>Marasmiineae</taxon>
        <taxon>Mycenaceae</taxon>
        <taxon>Mycena</taxon>
    </lineage>
</organism>
<dbReference type="EMBL" id="JACAZI010000022">
    <property type="protein sequence ID" value="KAF7336816.1"/>
    <property type="molecule type" value="Genomic_DNA"/>
</dbReference>
<keyword evidence="1" id="KW-0131">Cell cycle</keyword>
<keyword evidence="1" id="KW-0132">Cell division</keyword>
<protein>
    <submittedName>
        <fullName evidence="1">Cell division control protein</fullName>
    </submittedName>
</protein>
<reference evidence="1" key="1">
    <citation type="submission" date="2020-05" db="EMBL/GenBank/DDBJ databases">
        <title>Mycena genomes resolve the evolution of fungal bioluminescence.</title>
        <authorList>
            <person name="Tsai I.J."/>
        </authorList>
    </citation>
    <scope>NUCLEOTIDE SEQUENCE</scope>
    <source>
        <strain evidence="1">CCC161011</strain>
    </source>
</reference>
<gene>
    <name evidence="1" type="ORF">MVEN_02117400</name>
</gene>
<sequence>MRKSPSELYHRLTSRQHGMAQFTPEPNENLDIEYQKIGVSIGDVGIWHEGSFEVLFNACWPATHSINGVHGVPADFAPFLLHNHDISRRAYHSPGSIIANGKVSELTFDLGASSVVTPLFPTTLGSSFTIKFHSKEAAVLVLPEGASRQNLLPVENFRAHARRYSPQWYKFARDCLPSTGSLFVVTGCDKTTSWGIATASTMSGSVGFSLKFTVVGFAETTLAPKYQWKDFGAATIRTSGENPLSTENQCIFVRGFFCAEKDTCSYIHCEQNSCPGSGFSAAETRWSRSAGTLD</sequence>
<dbReference type="Proteomes" id="UP000620124">
    <property type="component" value="Unassembled WGS sequence"/>
</dbReference>
<dbReference type="GO" id="GO:0051301">
    <property type="term" value="P:cell division"/>
    <property type="evidence" value="ECO:0007669"/>
    <property type="project" value="UniProtKB-KW"/>
</dbReference>